<feature type="region of interest" description="Disordered" evidence="7">
    <location>
        <begin position="228"/>
        <end position="248"/>
    </location>
</feature>
<dbReference type="SUPFAM" id="SSF51182">
    <property type="entry name" value="RmlC-like cupins"/>
    <property type="match status" value="1"/>
</dbReference>
<evidence type="ECO:0000256" key="6">
    <source>
        <dbReference type="ARBA" id="ARBA00023157"/>
    </source>
</evidence>
<organism evidence="9 10">
    <name type="scientific">Elaeis guineensis var. tenera</name>
    <name type="common">Oil palm</name>
    <dbReference type="NCBI Taxonomy" id="51953"/>
    <lineage>
        <taxon>Eukaryota</taxon>
        <taxon>Viridiplantae</taxon>
        <taxon>Streptophyta</taxon>
        <taxon>Embryophyta</taxon>
        <taxon>Tracheophyta</taxon>
        <taxon>Spermatophyta</taxon>
        <taxon>Magnoliopsida</taxon>
        <taxon>Liliopsida</taxon>
        <taxon>Arecaceae</taxon>
        <taxon>Arecoideae</taxon>
        <taxon>Cocoseae</taxon>
        <taxon>Elaeidinae</taxon>
        <taxon>Elaeis</taxon>
    </lineage>
</organism>
<dbReference type="PANTHER" id="PTHR31189:SF35">
    <property type="entry name" value="12S SEED STORAGE PROTEIN CRB"/>
    <property type="match status" value="1"/>
</dbReference>
<feature type="region of interest" description="Disordered" evidence="7">
    <location>
        <begin position="363"/>
        <end position="382"/>
    </location>
</feature>
<evidence type="ECO:0000259" key="8">
    <source>
        <dbReference type="SMART" id="SM00835"/>
    </source>
</evidence>
<dbReference type="AlphaFoldDB" id="A0A6I9RK59"/>
<feature type="domain" description="Cupin type-1" evidence="8">
    <location>
        <begin position="392"/>
        <end position="541"/>
    </location>
</feature>
<comment type="similarity">
    <text evidence="1">Belongs to the 11S seed storage protein (globulins) family.</text>
</comment>
<name>A0A6I9RK59_ELAGV</name>
<dbReference type="SMART" id="SM00835">
    <property type="entry name" value="Cupin_1"/>
    <property type="match status" value="2"/>
</dbReference>
<accession>A0A6I9RK59</accession>
<keyword evidence="6" id="KW-1015">Disulfide bond</keyword>
<keyword evidence="9" id="KW-1185">Reference proteome</keyword>
<dbReference type="OrthoDB" id="2016041at2759"/>
<dbReference type="CDD" id="cd02242">
    <property type="entry name" value="cupin_11S_legumin_N"/>
    <property type="match status" value="1"/>
</dbReference>
<gene>
    <name evidence="10" type="primary">LOC105049984</name>
</gene>
<keyword evidence="5" id="KW-0708">Seed storage protein</keyword>
<dbReference type="Pfam" id="PF00190">
    <property type="entry name" value="Cupin_1"/>
    <property type="match status" value="2"/>
</dbReference>
<dbReference type="FunCoup" id="A0A6I9RK59">
    <property type="interactions" value="2813"/>
</dbReference>
<feature type="domain" description="Cupin type-1" evidence="8">
    <location>
        <begin position="151"/>
        <end position="340"/>
    </location>
</feature>
<comment type="subunit">
    <text evidence="2">Hexamer; each subunit is composed of an acidic and a basic chain derived from a single precursor and linked by a disulfide bond.</text>
</comment>
<evidence type="ECO:0000256" key="4">
    <source>
        <dbReference type="ARBA" id="ARBA00022761"/>
    </source>
</evidence>
<protein>
    <submittedName>
        <fullName evidence="10">Cocosin 1-like</fullName>
    </submittedName>
</protein>
<dbReference type="Gene3D" id="2.60.120.10">
    <property type="entry name" value="Jelly Rolls"/>
    <property type="match status" value="2"/>
</dbReference>
<feature type="compositionally biased region" description="Basic and acidic residues" evidence="7">
    <location>
        <begin position="239"/>
        <end position="248"/>
    </location>
</feature>
<sequence>MVRHGDLGHLEEGPHLTHTCDATARALHGLKAKINFLLYLTPPTLPFFSSTTVADVGFSFHHHHNPGSPQLSVSPFKAGKLCILTAMGEEELDLRRETVVVTMRQWPELAISSLVSKMSPSTHGDLHCLPTFFFPLSPTSLSQRECRLDRLNALQPTRRVESEAGVTEYFDEKDDQLQCAGVSVRRRTIEPNGLLLPSYSSSPRLVYILQGRGIGASIMPGCPTTFQSVRRSQQEGEEGSQRQRFRDDHQKVHRFRAGDVLAIPAGIANWCYNDGDTPVVTLTVFDTRSNANQLDQNQREFQLAGSQRESQQENTGKNVLRGFRADSLAAAIGVDRELARKLQLEDDRRGEIVRVERSLQVLRPPSEEEEQERQESDPNGLEETYCSMKIRENIERPSAADVYTPRGGRMTTLNCHKLPILRFIQMSATRVVLYRKTILAPHWNINAHSVTYCTGGRGRVQVVDDEGKAVFDGELRRGQLLVIPQNFAVIKQAREEGLELISIKTNSAAMVSTVVGKASAIKGMPEDVLMHSYNISRDEARSVKYRRGDEMALFTPTSEA</sequence>
<dbReference type="InterPro" id="IPR011051">
    <property type="entry name" value="RmlC_Cupin_sf"/>
</dbReference>
<reference evidence="10" key="1">
    <citation type="submission" date="2025-08" db="UniProtKB">
        <authorList>
            <consortium name="RefSeq"/>
        </authorList>
    </citation>
    <scope>IDENTIFICATION</scope>
</reference>
<dbReference type="CDD" id="cd02243">
    <property type="entry name" value="cupin_11S_legumin_C"/>
    <property type="match status" value="1"/>
</dbReference>
<dbReference type="GO" id="GO:0045735">
    <property type="term" value="F:nutrient reservoir activity"/>
    <property type="evidence" value="ECO:0007669"/>
    <property type="project" value="UniProtKB-KW"/>
</dbReference>
<evidence type="ECO:0000256" key="3">
    <source>
        <dbReference type="ARBA" id="ARBA00022729"/>
    </source>
</evidence>
<dbReference type="RefSeq" id="XP_010928127.1">
    <property type="nucleotide sequence ID" value="XM_010929825.2"/>
</dbReference>
<dbReference type="PANTHER" id="PTHR31189">
    <property type="entry name" value="OS03G0336100 PROTEIN-RELATED"/>
    <property type="match status" value="1"/>
</dbReference>
<evidence type="ECO:0000256" key="5">
    <source>
        <dbReference type="ARBA" id="ARBA00023129"/>
    </source>
</evidence>
<evidence type="ECO:0000313" key="10">
    <source>
        <dbReference type="RefSeq" id="XP_010928127.1"/>
    </source>
</evidence>
<dbReference type="GO" id="GO:0048316">
    <property type="term" value="P:seed development"/>
    <property type="evidence" value="ECO:0007669"/>
    <property type="project" value="UniProtKB-ARBA"/>
</dbReference>
<dbReference type="InterPro" id="IPR014710">
    <property type="entry name" value="RmlC-like_jellyroll"/>
</dbReference>
<dbReference type="InterPro" id="IPR006045">
    <property type="entry name" value="Cupin_1"/>
</dbReference>
<dbReference type="PRINTS" id="PR00439">
    <property type="entry name" value="11SGLOBULIN"/>
</dbReference>
<evidence type="ECO:0000256" key="2">
    <source>
        <dbReference type="ARBA" id="ARBA00011818"/>
    </source>
</evidence>
<dbReference type="FunFam" id="2.60.120.10:FF:000073">
    <property type="entry name" value="Glycinin G1"/>
    <property type="match status" value="1"/>
</dbReference>
<proteinExistence type="inferred from homology"/>
<evidence type="ECO:0000256" key="1">
    <source>
        <dbReference type="ARBA" id="ARBA00007178"/>
    </source>
</evidence>
<keyword evidence="3" id="KW-0732">Signal</keyword>
<evidence type="ECO:0000313" key="9">
    <source>
        <dbReference type="Proteomes" id="UP000504607"/>
    </source>
</evidence>
<evidence type="ECO:0000256" key="7">
    <source>
        <dbReference type="SAM" id="MobiDB-lite"/>
    </source>
</evidence>
<dbReference type="InParanoid" id="A0A6I9RK59"/>
<keyword evidence="4" id="KW-0758">Storage protein</keyword>
<dbReference type="InterPro" id="IPR050253">
    <property type="entry name" value="Seed_Storage-Functional"/>
</dbReference>
<dbReference type="Proteomes" id="UP000504607">
    <property type="component" value="Chromosome 8"/>
</dbReference>
<dbReference type="InterPro" id="IPR006044">
    <property type="entry name" value="11S_seedstore_pln"/>
</dbReference>